<comment type="pathway">
    <text evidence="2">Porphyrin-containing compound metabolism; protoporphyrin-IX biosynthesis; coproporphyrinogen-III from 5-aminolevulinate: step 2/4.</text>
</comment>
<evidence type="ECO:0000256" key="3">
    <source>
        <dbReference type="ARBA" id="ARBA00005638"/>
    </source>
</evidence>
<dbReference type="RefSeq" id="WP_145300475.1">
    <property type="nucleotide sequence ID" value="NZ_CP036319.1"/>
</dbReference>
<proteinExistence type="inferred from homology"/>
<comment type="function">
    <text evidence="1 8">Tetrapolymerization of the monopyrrole PBG into the hydroxymethylbilane pre-uroporphyrinogen in several discrete steps.</text>
</comment>
<dbReference type="InterPro" id="IPR036803">
    <property type="entry name" value="Porphobilinogen_deaminase_C_sf"/>
</dbReference>
<dbReference type="InterPro" id="IPR000860">
    <property type="entry name" value="HemC"/>
</dbReference>
<evidence type="ECO:0000259" key="9">
    <source>
        <dbReference type="Pfam" id="PF01379"/>
    </source>
</evidence>
<dbReference type="HAMAP" id="MF_00260">
    <property type="entry name" value="Porphobil_deam"/>
    <property type="match status" value="1"/>
</dbReference>
<evidence type="ECO:0000313" key="11">
    <source>
        <dbReference type="EMBL" id="TWT69926.1"/>
    </source>
</evidence>
<reference evidence="11 12" key="1">
    <citation type="submission" date="2019-02" db="EMBL/GenBank/DDBJ databases">
        <title>Deep-cultivation of Planctomycetes and their phenomic and genomic characterization uncovers novel biology.</title>
        <authorList>
            <person name="Wiegand S."/>
            <person name="Jogler M."/>
            <person name="Boedeker C."/>
            <person name="Pinto D."/>
            <person name="Vollmers J."/>
            <person name="Rivas-Marin E."/>
            <person name="Kohn T."/>
            <person name="Peeters S.H."/>
            <person name="Heuer A."/>
            <person name="Rast P."/>
            <person name="Oberbeckmann S."/>
            <person name="Bunk B."/>
            <person name="Jeske O."/>
            <person name="Meyerdierks A."/>
            <person name="Storesund J.E."/>
            <person name="Kallscheuer N."/>
            <person name="Luecker S."/>
            <person name="Lage O.M."/>
            <person name="Pohl T."/>
            <person name="Merkel B.J."/>
            <person name="Hornburger P."/>
            <person name="Mueller R.-W."/>
            <person name="Bruemmer F."/>
            <person name="Labrenz M."/>
            <person name="Spormann A.M."/>
            <person name="Op Den Camp H."/>
            <person name="Overmann J."/>
            <person name="Amann R."/>
            <person name="Jetten M.S.M."/>
            <person name="Mascher T."/>
            <person name="Medema M.H."/>
            <person name="Devos D.P."/>
            <person name="Kaster A.-K."/>
            <person name="Ovreas L."/>
            <person name="Rohde M."/>
            <person name="Galperin M.Y."/>
            <person name="Jogler C."/>
        </authorList>
    </citation>
    <scope>NUCLEOTIDE SEQUENCE [LARGE SCALE GENOMIC DNA]</scope>
    <source>
        <strain evidence="11 12">Pan14r</strain>
    </source>
</reference>
<evidence type="ECO:0000256" key="1">
    <source>
        <dbReference type="ARBA" id="ARBA00002869"/>
    </source>
</evidence>
<feature type="domain" description="Porphobilinogen deaminase C-terminal" evidence="10">
    <location>
        <begin position="223"/>
        <end position="295"/>
    </location>
</feature>
<dbReference type="InterPro" id="IPR022419">
    <property type="entry name" value="Porphobilin_deaminase_cofac_BS"/>
</dbReference>
<dbReference type="EMBL" id="SJPL01000001">
    <property type="protein sequence ID" value="TWT69926.1"/>
    <property type="molecule type" value="Genomic_DNA"/>
</dbReference>
<feature type="domain" description="Porphobilinogen deaminase N-terminal" evidence="9">
    <location>
        <begin position="7"/>
        <end position="210"/>
    </location>
</feature>
<dbReference type="InterPro" id="IPR022417">
    <property type="entry name" value="Porphobilin_deaminase_N"/>
</dbReference>
<keyword evidence="12" id="KW-1185">Reference proteome</keyword>
<comment type="similarity">
    <text evidence="3 8">Belongs to the HMBS family.</text>
</comment>
<dbReference type="AlphaFoldDB" id="A0A5C5Y2D1"/>
<gene>
    <name evidence="8 11" type="primary">hemC</name>
    <name evidence="11" type="ORF">Pan14r_22230</name>
</gene>
<dbReference type="GO" id="GO:0004418">
    <property type="term" value="F:hydroxymethylbilane synthase activity"/>
    <property type="evidence" value="ECO:0007669"/>
    <property type="project" value="UniProtKB-UniRule"/>
</dbReference>
<comment type="caution">
    <text evidence="11">The sequence shown here is derived from an EMBL/GenBank/DDBJ whole genome shotgun (WGS) entry which is preliminary data.</text>
</comment>
<dbReference type="EC" id="2.5.1.61" evidence="8"/>
<dbReference type="Gene3D" id="3.30.160.40">
    <property type="entry name" value="Porphobilinogen deaminase, C-terminal domain"/>
    <property type="match status" value="1"/>
</dbReference>
<evidence type="ECO:0000256" key="2">
    <source>
        <dbReference type="ARBA" id="ARBA00004735"/>
    </source>
</evidence>
<dbReference type="PRINTS" id="PR00151">
    <property type="entry name" value="PORPHBDMNASE"/>
</dbReference>
<dbReference type="Pfam" id="PF01379">
    <property type="entry name" value="Porphobil_deam"/>
    <property type="match status" value="1"/>
</dbReference>
<dbReference type="PIRSF" id="PIRSF001438">
    <property type="entry name" value="4pyrrol_synth_OHMeBilane_synth"/>
    <property type="match status" value="1"/>
</dbReference>
<dbReference type="NCBIfam" id="TIGR00212">
    <property type="entry name" value="hemC"/>
    <property type="match status" value="1"/>
</dbReference>
<evidence type="ECO:0000256" key="4">
    <source>
        <dbReference type="ARBA" id="ARBA00011245"/>
    </source>
</evidence>
<evidence type="ECO:0000256" key="6">
    <source>
        <dbReference type="ARBA" id="ARBA00023244"/>
    </source>
</evidence>
<name>A0A5C5Y2D1_9PLAN</name>
<protein>
    <recommendedName>
        <fullName evidence="8">Porphobilinogen deaminase</fullName>
        <shortName evidence="8">PBG</shortName>
        <ecNumber evidence="8">2.5.1.61</ecNumber>
    </recommendedName>
    <alternativeName>
        <fullName evidence="8">Hydroxymethylbilane synthase</fullName>
        <shortName evidence="8">HMBS</shortName>
    </alternativeName>
    <alternativeName>
        <fullName evidence="8">Pre-uroporphyrinogen synthase</fullName>
    </alternativeName>
</protein>
<dbReference type="PROSITE" id="PS00533">
    <property type="entry name" value="PORPHOBILINOGEN_DEAM"/>
    <property type="match status" value="1"/>
</dbReference>
<comment type="subunit">
    <text evidence="4 8">Monomer.</text>
</comment>
<comment type="miscellaneous">
    <text evidence="8">The porphobilinogen subunits are added to the dipyrromethane group.</text>
</comment>
<dbReference type="PANTHER" id="PTHR11557:SF0">
    <property type="entry name" value="PORPHOBILINOGEN DEAMINASE"/>
    <property type="match status" value="1"/>
</dbReference>
<evidence type="ECO:0000313" key="12">
    <source>
        <dbReference type="Proteomes" id="UP000317238"/>
    </source>
</evidence>
<dbReference type="CDD" id="cd00494">
    <property type="entry name" value="PBP2_HMBS"/>
    <property type="match status" value="1"/>
</dbReference>
<dbReference type="GO" id="GO:0005737">
    <property type="term" value="C:cytoplasm"/>
    <property type="evidence" value="ECO:0007669"/>
    <property type="project" value="UniProtKB-UniRule"/>
</dbReference>
<dbReference type="InterPro" id="IPR022418">
    <property type="entry name" value="Porphobilinogen_deaminase_C"/>
</dbReference>
<organism evidence="11 12">
    <name type="scientific">Crateriforma conspicua</name>
    <dbReference type="NCBI Taxonomy" id="2527996"/>
    <lineage>
        <taxon>Bacteria</taxon>
        <taxon>Pseudomonadati</taxon>
        <taxon>Planctomycetota</taxon>
        <taxon>Planctomycetia</taxon>
        <taxon>Planctomycetales</taxon>
        <taxon>Planctomycetaceae</taxon>
        <taxon>Crateriforma</taxon>
    </lineage>
</organism>
<keyword evidence="6 8" id="KW-0627">Porphyrin biosynthesis</keyword>
<dbReference type="SUPFAM" id="SSF54782">
    <property type="entry name" value="Porphobilinogen deaminase (hydroxymethylbilane synthase), C-terminal domain"/>
    <property type="match status" value="1"/>
</dbReference>
<dbReference type="GO" id="GO:0006782">
    <property type="term" value="P:protoporphyrinogen IX biosynthetic process"/>
    <property type="evidence" value="ECO:0007669"/>
    <property type="project" value="UniProtKB-UniRule"/>
</dbReference>
<evidence type="ECO:0000256" key="5">
    <source>
        <dbReference type="ARBA" id="ARBA00022679"/>
    </source>
</evidence>
<accession>A0A5C5Y2D1</accession>
<evidence type="ECO:0000259" key="10">
    <source>
        <dbReference type="Pfam" id="PF03900"/>
    </source>
</evidence>
<dbReference type="Gene3D" id="3.40.190.10">
    <property type="entry name" value="Periplasmic binding protein-like II"/>
    <property type="match status" value="2"/>
</dbReference>
<evidence type="ECO:0000256" key="8">
    <source>
        <dbReference type="HAMAP-Rule" id="MF_00260"/>
    </source>
</evidence>
<dbReference type="OrthoDB" id="9810298at2"/>
<sequence>MTDLPIVRIATRESPLAMWQARFVARKLADAGFDTRLVPLVSGGDVDQRPIDGTRSVGLFTKRIQQALIDDEADVAVHSLKDLPTEPDERFKLAAVPTRETVSDSLVSPQRYDVDTLPKSSVVGTGSRRRMAQLKALRNDLDIRPIRGNVQTRLSKLNSGEFDAILLAEAGIRRLEMDDLPRRTIELSQMLPAPGQGALGIEVRAGDTTTSNAVSKLDDPNSWLCVTAERTILSQLHGGCLAPIAVLATIVDDRMNVHARVLSHDGQQCLDETGELDSPDAEATIQLATNIANRLIESGAREMIEQERSSNL</sequence>
<feature type="modified residue" description="S-(dipyrrolylmethanemethyl)cysteine" evidence="8">
    <location>
        <position position="240"/>
    </location>
</feature>
<dbReference type="FunFam" id="3.40.190.10:FF:000005">
    <property type="entry name" value="Porphobilinogen deaminase"/>
    <property type="match status" value="1"/>
</dbReference>
<dbReference type="PANTHER" id="PTHR11557">
    <property type="entry name" value="PORPHOBILINOGEN DEAMINASE"/>
    <property type="match status" value="1"/>
</dbReference>
<comment type="catalytic activity">
    <reaction evidence="7 8">
        <text>4 porphobilinogen + H2O = hydroxymethylbilane + 4 NH4(+)</text>
        <dbReference type="Rhea" id="RHEA:13185"/>
        <dbReference type="ChEBI" id="CHEBI:15377"/>
        <dbReference type="ChEBI" id="CHEBI:28938"/>
        <dbReference type="ChEBI" id="CHEBI:57845"/>
        <dbReference type="ChEBI" id="CHEBI:58126"/>
        <dbReference type="EC" id="2.5.1.61"/>
    </reaction>
</comment>
<dbReference type="SUPFAM" id="SSF53850">
    <property type="entry name" value="Periplasmic binding protein-like II"/>
    <property type="match status" value="1"/>
</dbReference>
<dbReference type="Proteomes" id="UP000317238">
    <property type="component" value="Unassembled WGS sequence"/>
</dbReference>
<comment type="cofactor">
    <cofactor evidence="8">
        <name>dipyrromethane</name>
        <dbReference type="ChEBI" id="CHEBI:60342"/>
    </cofactor>
    <text evidence="8">Binds 1 dipyrromethane group covalently.</text>
</comment>
<keyword evidence="5 8" id="KW-0808">Transferase</keyword>
<evidence type="ECO:0000256" key="7">
    <source>
        <dbReference type="ARBA" id="ARBA00048169"/>
    </source>
</evidence>
<dbReference type="Pfam" id="PF03900">
    <property type="entry name" value="Porphobil_deamC"/>
    <property type="match status" value="1"/>
</dbReference>